<feature type="transmembrane region" description="Helical" evidence="7">
    <location>
        <begin position="88"/>
        <end position="107"/>
    </location>
</feature>
<dbReference type="Proteomes" id="UP001448207">
    <property type="component" value="Unassembled WGS sequence"/>
</dbReference>
<feature type="transmembrane region" description="Helical" evidence="7">
    <location>
        <begin position="290"/>
        <end position="311"/>
    </location>
</feature>
<dbReference type="PANTHER" id="PTHR23501">
    <property type="entry name" value="MAJOR FACILITATOR SUPERFAMILY"/>
    <property type="match status" value="1"/>
</dbReference>
<feature type="transmembrane region" description="Helical" evidence="7">
    <location>
        <begin position="214"/>
        <end position="236"/>
    </location>
</feature>
<sequence length="492" mass="52799">MILNGTIISPAMTKIATDLDGVDSQAWIASAFLVGACASQPVAGKFSDLFGRRVVLGFGALSFMIGCLVCALSHTINMLIAGRTIQGAGGGCLLSMSFIIVADIASVEVRPRIQALLGISYGIGSVSGPIIGGALVDYVTWRWDFWLGFILSSIIFVVAVFFFKEPANVSRDSVLSKLKRVDWIGVVLAMGAICCILIALSFGSILGWTDPHAYGAFTACGIALILLFIVETKFAAEPLLPKSIFSNFHAVVVFFFMLCVGAQFVANMFISPMLFQALYGVDAISSGIRLVPYMVCLIFGAIGTTAALKFFPFTKFFLVLGAASAVIGYGLFLTVNENSSWGAQAGYLGFCGFALGISQTNGLVNVQSVVAEKDVAITTAMFNFFMFMGAAIGVSIYQVLIRTFVVHNVADVPLEYLYVANKFGALKNYLFIRNMPVEYQGPIIHVYARAMHSVFIIPLGVAAVGFILSLFIKNVRFGQPAQTVKDPENVQA</sequence>
<protein>
    <recommendedName>
        <fullName evidence="6">MFS-type drug efflux transporter P55</fullName>
    </recommendedName>
</protein>
<comment type="caution">
    <text evidence="9">The sequence shown here is derived from an EMBL/GenBank/DDBJ whole genome shotgun (WGS) entry which is preliminary data.</text>
</comment>
<dbReference type="EMBL" id="JBCLYO010000019">
    <property type="protein sequence ID" value="KAL0081034.1"/>
    <property type="molecule type" value="Genomic_DNA"/>
</dbReference>
<evidence type="ECO:0000313" key="9">
    <source>
        <dbReference type="EMBL" id="KAL0081034.1"/>
    </source>
</evidence>
<evidence type="ECO:0000256" key="7">
    <source>
        <dbReference type="SAM" id="Phobius"/>
    </source>
</evidence>
<dbReference type="InterPro" id="IPR036259">
    <property type="entry name" value="MFS_trans_sf"/>
</dbReference>
<name>A0ABR3ARR0_PHYBL</name>
<evidence type="ECO:0000256" key="5">
    <source>
        <dbReference type="ARBA" id="ARBA00023136"/>
    </source>
</evidence>
<gene>
    <name evidence="9" type="ORF">J3Q64DRAFT_1758594</name>
</gene>
<dbReference type="InterPro" id="IPR011701">
    <property type="entry name" value="MFS"/>
</dbReference>
<comment type="subcellular location">
    <subcellularLocation>
        <location evidence="1">Endomembrane system</location>
        <topology evidence="1">Multi-pass membrane protein</topology>
    </subcellularLocation>
</comment>
<feature type="transmembrane region" description="Helical" evidence="7">
    <location>
        <begin position="450"/>
        <end position="472"/>
    </location>
</feature>
<reference evidence="9 10" key="1">
    <citation type="submission" date="2024-04" db="EMBL/GenBank/DDBJ databases">
        <title>Symmetric and asymmetric DNA N6-adenine methylation regulates different biological responses in Mucorales.</title>
        <authorList>
            <consortium name="Lawrence Berkeley National Laboratory"/>
            <person name="Lax C."/>
            <person name="Mondo S.J."/>
            <person name="Osorio-Concepcion M."/>
            <person name="Muszewska A."/>
            <person name="Corrochano-Luque M."/>
            <person name="Gutierrez G."/>
            <person name="Riley R."/>
            <person name="Lipzen A."/>
            <person name="Guo J."/>
            <person name="Hundley H."/>
            <person name="Amirebrahimi M."/>
            <person name="Ng V."/>
            <person name="Lorenzo-Gutierrez D."/>
            <person name="Binder U."/>
            <person name="Yang J."/>
            <person name="Song Y."/>
            <person name="Canovas D."/>
            <person name="Navarro E."/>
            <person name="Freitag M."/>
            <person name="Gabaldon T."/>
            <person name="Grigoriev I.V."/>
            <person name="Corrochano L.M."/>
            <person name="Nicolas F.E."/>
            <person name="Garre V."/>
        </authorList>
    </citation>
    <scope>NUCLEOTIDE SEQUENCE [LARGE SCALE GENOMIC DNA]</scope>
    <source>
        <strain evidence="9 10">L51</strain>
    </source>
</reference>
<evidence type="ECO:0000256" key="2">
    <source>
        <dbReference type="ARBA" id="ARBA00022448"/>
    </source>
</evidence>
<dbReference type="PROSITE" id="PS50850">
    <property type="entry name" value="MFS"/>
    <property type="match status" value="1"/>
</dbReference>
<organism evidence="9 10">
    <name type="scientific">Phycomyces blakesleeanus</name>
    <dbReference type="NCBI Taxonomy" id="4837"/>
    <lineage>
        <taxon>Eukaryota</taxon>
        <taxon>Fungi</taxon>
        <taxon>Fungi incertae sedis</taxon>
        <taxon>Mucoromycota</taxon>
        <taxon>Mucoromycotina</taxon>
        <taxon>Mucoromycetes</taxon>
        <taxon>Mucorales</taxon>
        <taxon>Phycomycetaceae</taxon>
        <taxon>Phycomyces</taxon>
    </lineage>
</organism>
<dbReference type="Pfam" id="PF07690">
    <property type="entry name" value="MFS_1"/>
    <property type="match status" value="1"/>
</dbReference>
<feature type="transmembrane region" description="Helical" evidence="7">
    <location>
        <begin position="376"/>
        <end position="400"/>
    </location>
</feature>
<feature type="transmembrane region" description="Helical" evidence="7">
    <location>
        <begin position="145"/>
        <end position="163"/>
    </location>
</feature>
<feature type="transmembrane region" description="Helical" evidence="7">
    <location>
        <begin position="119"/>
        <end position="139"/>
    </location>
</feature>
<dbReference type="PROSITE" id="PS00216">
    <property type="entry name" value="SUGAR_TRANSPORT_1"/>
    <property type="match status" value="1"/>
</dbReference>
<feature type="transmembrane region" description="Helical" evidence="7">
    <location>
        <begin position="183"/>
        <end position="208"/>
    </location>
</feature>
<evidence type="ECO:0000256" key="3">
    <source>
        <dbReference type="ARBA" id="ARBA00022692"/>
    </source>
</evidence>
<proteinExistence type="predicted"/>
<keyword evidence="4 7" id="KW-1133">Transmembrane helix</keyword>
<evidence type="ECO:0000256" key="6">
    <source>
        <dbReference type="ARBA" id="ARBA00044273"/>
    </source>
</evidence>
<dbReference type="PANTHER" id="PTHR23501:SF191">
    <property type="entry name" value="VACUOLAR BASIC AMINO ACID TRANSPORTER 4"/>
    <property type="match status" value="1"/>
</dbReference>
<evidence type="ECO:0000259" key="8">
    <source>
        <dbReference type="PROSITE" id="PS50850"/>
    </source>
</evidence>
<feature type="transmembrane region" description="Helical" evidence="7">
    <location>
        <begin position="341"/>
        <end position="364"/>
    </location>
</feature>
<dbReference type="Gene3D" id="1.20.1250.20">
    <property type="entry name" value="MFS general substrate transporter like domains"/>
    <property type="match status" value="2"/>
</dbReference>
<feature type="transmembrane region" description="Helical" evidence="7">
    <location>
        <begin position="248"/>
        <end position="270"/>
    </location>
</feature>
<keyword evidence="5 7" id="KW-0472">Membrane</keyword>
<accession>A0ABR3ARR0</accession>
<feature type="domain" description="Major facilitator superfamily (MFS) profile" evidence="8">
    <location>
        <begin position="1"/>
        <end position="477"/>
    </location>
</feature>
<dbReference type="SUPFAM" id="SSF103473">
    <property type="entry name" value="MFS general substrate transporter"/>
    <property type="match status" value="1"/>
</dbReference>
<feature type="transmembrane region" description="Helical" evidence="7">
    <location>
        <begin position="316"/>
        <end position="335"/>
    </location>
</feature>
<dbReference type="InterPro" id="IPR005829">
    <property type="entry name" value="Sugar_transporter_CS"/>
</dbReference>
<evidence type="ECO:0000256" key="1">
    <source>
        <dbReference type="ARBA" id="ARBA00004127"/>
    </source>
</evidence>
<keyword evidence="3 7" id="KW-0812">Transmembrane</keyword>
<evidence type="ECO:0000313" key="10">
    <source>
        <dbReference type="Proteomes" id="UP001448207"/>
    </source>
</evidence>
<keyword evidence="10" id="KW-1185">Reference proteome</keyword>
<dbReference type="InterPro" id="IPR020846">
    <property type="entry name" value="MFS_dom"/>
</dbReference>
<evidence type="ECO:0000256" key="4">
    <source>
        <dbReference type="ARBA" id="ARBA00022989"/>
    </source>
</evidence>
<keyword evidence="2" id="KW-0813">Transport</keyword>
<feature type="transmembrane region" description="Helical" evidence="7">
    <location>
        <begin position="55"/>
        <end position="76"/>
    </location>
</feature>